<keyword evidence="3" id="KW-1185">Reference proteome</keyword>
<accession>A0A941DKV6</accession>
<name>A0A941DKV6_9BURK</name>
<evidence type="ECO:0000313" key="2">
    <source>
        <dbReference type="EMBL" id="MBR7781830.1"/>
    </source>
</evidence>
<dbReference type="InterPro" id="IPR016181">
    <property type="entry name" value="Acyl_CoA_acyltransferase"/>
</dbReference>
<dbReference type="RefSeq" id="WP_212687165.1">
    <property type="nucleotide sequence ID" value="NZ_JAGSPN010000003.1"/>
</dbReference>
<dbReference type="Proteomes" id="UP000680067">
    <property type="component" value="Unassembled WGS sequence"/>
</dbReference>
<evidence type="ECO:0000313" key="3">
    <source>
        <dbReference type="Proteomes" id="UP000680067"/>
    </source>
</evidence>
<dbReference type="InterPro" id="IPR038740">
    <property type="entry name" value="BioF2-like_GNAT_dom"/>
</dbReference>
<dbReference type="EMBL" id="JAGSPN010000003">
    <property type="protein sequence ID" value="MBR7781830.1"/>
    <property type="molecule type" value="Genomic_DNA"/>
</dbReference>
<sequence length="421" mass="47190">MSLPTAFKSLLARNLQRQAERKRLRGPASLHYTISEHIDDLNPEVWDALTANTSWLLSRHYLKAMESALPDNLWPRYAIIRDADGKPLVAMMMQLATLRLQQTHSADVHRSAAVLTETIDKITPGQRILICGNMLTFGQHGLAFAEYADPEQAWHGVAEVLYRVRRAEKLTGSTHFMMIKDLHAPWQDSAARLTHLSYRLLETEPNMVLTLDPAWKTWEDYLASLQSKYRSNVRNGILKPLDDAGCELVSLPDLSGEAERIHALYKMVQINADFRPFELDAGYFPALQQTAGKLLRASGIRRNGELLGFIVTLKDGDTAIAWHIGFDRQAADQGLPLYLRLLHAAIADALALGCKELSFGRTALEPKAALGAKPQEFSVLIRHRQPILNKVIKHLLLGMEHDEAPERNPFKKSASSTDAKS</sequence>
<proteinExistence type="predicted"/>
<comment type="caution">
    <text evidence="2">The sequence shown here is derived from an EMBL/GenBank/DDBJ whole genome shotgun (WGS) entry which is preliminary data.</text>
</comment>
<protein>
    <submittedName>
        <fullName evidence="2">GNAT family N-acetyltransferase</fullName>
    </submittedName>
</protein>
<reference evidence="2" key="1">
    <citation type="submission" date="2021-04" db="EMBL/GenBank/DDBJ databases">
        <title>novel species isolated from subtropical streams in China.</title>
        <authorList>
            <person name="Lu H."/>
        </authorList>
    </citation>
    <scope>NUCLEOTIDE SEQUENCE</scope>
    <source>
        <strain evidence="2">LFS511W</strain>
    </source>
</reference>
<dbReference type="AlphaFoldDB" id="A0A941DKV6"/>
<gene>
    <name evidence="2" type="ORF">KDM89_06735</name>
</gene>
<dbReference type="Pfam" id="PF13480">
    <property type="entry name" value="Acetyltransf_6"/>
    <property type="match status" value="1"/>
</dbReference>
<dbReference type="Gene3D" id="3.40.630.30">
    <property type="match status" value="1"/>
</dbReference>
<evidence type="ECO:0000259" key="1">
    <source>
        <dbReference type="Pfam" id="PF13480"/>
    </source>
</evidence>
<organism evidence="2 3">
    <name type="scientific">Undibacterium luofuense</name>
    <dbReference type="NCBI Taxonomy" id="2828733"/>
    <lineage>
        <taxon>Bacteria</taxon>
        <taxon>Pseudomonadati</taxon>
        <taxon>Pseudomonadota</taxon>
        <taxon>Betaproteobacteria</taxon>
        <taxon>Burkholderiales</taxon>
        <taxon>Oxalobacteraceae</taxon>
        <taxon>Undibacterium</taxon>
    </lineage>
</organism>
<dbReference type="SUPFAM" id="SSF55729">
    <property type="entry name" value="Acyl-CoA N-acyltransferases (Nat)"/>
    <property type="match status" value="1"/>
</dbReference>
<feature type="domain" description="BioF2-like acetyltransferase" evidence="1">
    <location>
        <begin position="228"/>
        <end position="363"/>
    </location>
</feature>